<dbReference type="Gramene" id="OQU89213">
    <property type="protein sequence ID" value="OQU89213"/>
    <property type="gene ID" value="SORBI_3002G160901"/>
</dbReference>
<protein>
    <submittedName>
        <fullName evidence="1">Uncharacterized protein</fullName>
    </submittedName>
</protein>
<gene>
    <name evidence="1" type="ORF">SORBI_3002G160901</name>
</gene>
<evidence type="ECO:0000313" key="2">
    <source>
        <dbReference type="Proteomes" id="UP000000768"/>
    </source>
</evidence>
<dbReference type="InParanoid" id="A0A1W0W4D5"/>
<evidence type="ECO:0000313" key="1">
    <source>
        <dbReference type="EMBL" id="OQU89213.1"/>
    </source>
</evidence>
<sequence>MAFDPPCKVTVSLMSPCLLPHMKACFVRGPKHLAD</sequence>
<dbReference type="Proteomes" id="UP000000768">
    <property type="component" value="Chromosome 2"/>
</dbReference>
<dbReference type="EMBL" id="CM000761">
    <property type="protein sequence ID" value="OQU89213.1"/>
    <property type="molecule type" value="Genomic_DNA"/>
</dbReference>
<reference evidence="2" key="2">
    <citation type="journal article" date="2018" name="Plant J.">
        <title>The Sorghum bicolor reference genome: improved assembly, gene annotations, a transcriptome atlas, and signatures of genome organization.</title>
        <authorList>
            <person name="McCormick R.F."/>
            <person name="Truong S.K."/>
            <person name="Sreedasyam A."/>
            <person name="Jenkins J."/>
            <person name="Shu S."/>
            <person name="Sims D."/>
            <person name="Kennedy M."/>
            <person name="Amirebrahimi M."/>
            <person name="Weers B.D."/>
            <person name="McKinley B."/>
            <person name="Mattison A."/>
            <person name="Morishige D.T."/>
            <person name="Grimwood J."/>
            <person name="Schmutz J."/>
            <person name="Mullet J.E."/>
        </authorList>
    </citation>
    <scope>NUCLEOTIDE SEQUENCE [LARGE SCALE GENOMIC DNA]</scope>
    <source>
        <strain evidence="2">cv. BTx623</strain>
    </source>
</reference>
<proteinExistence type="predicted"/>
<dbReference type="AlphaFoldDB" id="A0A1W0W4D5"/>
<keyword evidence="2" id="KW-1185">Reference proteome</keyword>
<organism evidence="1 2">
    <name type="scientific">Sorghum bicolor</name>
    <name type="common">Sorghum</name>
    <name type="synonym">Sorghum vulgare</name>
    <dbReference type="NCBI Taxonomy" id="4558"/>
    <lineage>
        <taxon>Eukaryota</taxon>
        <taxon>Viridiplantae</taxon>
        <taxon>Streptophyta</taxon>
        <taxon>Embryophyta</taxon>
        <taxon>Tracheophyta</taxon>
        <taxon>Spermatophyta</taxon>
        <taxon>Magnoliopsida</taxon>
        <taxon>Liliopsida</taxon>
        <taxon>Poales</taxon>
        <taxon>Poaceae</taxon>
        <taxon>PACMAD clade</taxon>
        <taxon>Panicoideae</taxon>
        <taxon>Andropogonodae</taxon>
        <taxon>Andropogoneae</taxon>
        <taxon>Sorghinae</taxon>
        <taxon>Sorghum</taxon>
    </lineage>
</organism>
<name>A0A1W0W4D5_SORBI</name>
<reference evidence="1 2" key="1">
    <citation type="journal article" date="2009" name="Nature">
        <title>The Sorghum bicolor genome and the diversification of grasses.</title>
        <authorList>
            <person name="Paterson A.H."/>
            <person name="Bowers J.E."/>
            <person name="Bruggmann R."/>
            <person name="Dubchak I."/>
            <person name="Grimwood J."/>
            <person name="Gundlach H."/>
            <person name="Haberer G."/>
            <person name="Hellsten U."/>
            <person name="Mitros T."/>
            <person name="Poliakov A."/>
            <person name="Schmutz J."/>
            <person name="Spannagl M."/>
            <person name="Tang H."/>
            <person name="Wang X."/>
            <person name="Wicker T."/>
            <person name="Bharti A.K."/>
            <person name="Chapman J."/>
            <person name="Feltus F.A."/>
            <person name="Gowik U."/>
            <person name="Grigoriev I.V."/>
            <person name="Lyons E."/>
            <person name="Maher C.A."/>
            <person name="Martis M."/>
            <person name="Narechania A."/>
            <person name="Otillar R.P."/>
            <person name="Penning B.W."/>
            <person name="Salamov A.A."/>
            <person name="Wang Y."/>
            <person name="Zhang L."/>
            <person name="Carpita N.C."/>
            <person name="Freeling M."/>
            <person name="Gingle A.R."/>
            <person name="Hash C.T."/>
            <person name="Keller B."/>
            <person name="Klein P."/>
            <person name="Kresovich S."/>
            <person name="McCann M.C."/>
            <person name="Ming R."/>
            <person name="Peterson D.G."/>
            <person name="Mehboob-ur-Rahman"/>
            <person name="Ware D."/>
            <person name="Westhoff P."/>
            <person name="Mayer K.F."/>
            <person name="Messing J."/>
            <person name="Rokhsar D.S."/>
        </authorList>
    </citation>
    <scope>NUCLEOTIDE SEQUENCE [LARGE SCALE GENOMIC DNA]</scope>
    <source>
        <strain evidence="2">cv. BTx623</strain>
    </source>
</reference>
<accession>A0A1W0W4D5</accession>